<dbReference type="PRINTS" id="PR00315">
    <property type="entry name" value="ELONGATNFCT"/>
</dbReference>
<evidence type="ECO:0000256" key="6">
    <source>
        <dbReference type="SAM" id="Coils"/>
    </source>
</evidence>
<dbReference type="Pfam" id="PF00009">
    <property type="entry name" value="GTP_EFTU"/>
    <property type="match status" value="1"/>
</dbReference>
<evidence type="ECO:0000259" key="8">
    <source>
        <dbReference type="PROSITE" id="PS51722"/>
    </source>
</evidence>
<accession>A0AA36JS03</accession>
<dbReference type="FunFam" id="2.40.30.10:FF:000005">
    <property type="entry name" value="Elongation factor 1-alpha"/>
    <property type="match status" value="1"/>
</dbReference>
<keyword evidence="5" id="KW-0342">GTP-binding</keyword>
<evidence type="ECO:0000256" key="5">
    <source>
        <dbReference type="ARBA" id="ARBA00023134"/>
    </source>
</evidence>
<protein>
    <recommendedName>
        <fullName evidence="8">Tr-type G domain-containing protein</fullName>
    </recommendedName>
</protein>
<dbReference type="GO" id="GO:0003746">
    <property type="term" value="F:translation elongation factor activity"/>
    <property type="evidence" value="ECO:0007669"/>
    <property type="project" value="UniProtKB-KW"/>
</dbReference>
<organism evidence="9 10">
    <name type="scientific">Effrenium voratum</name>
    <dbReference type="NCBI Taxonomy" id="2562239"/>
    <lineage>
        <taxon>Eukaryota</taxon>
        <taxon>Sar</taxon>
        <taxon>Alveolata</taxon>
        <taxon>Dinophyceae</taxon>
        <taxon>Suessiales</taxon>
        <taxon>Symbiodiniaceae</taxon>
        <taxon>Effrenium</taxon>
    </lineage>
</organism>
<dbReference type="InterPro" id="IPR050100">
    <property type="entry name" value="TRAFAC_GTPase_members"/>
</dbReference>
<dbReference type="Gene3D" id="2.40.30.10">
    <property type="entry name" value="Translation factors"/>
    <property type="match status" value="2"/>
</dbReference>
<evidence type="ECO:0000313" key="10">
    <source>
        <dbReference type="Proteomes" id="UP001178507"/>
    </source>
</evidence>
<sequence>MLGHLIADSGAVDAENLSRVFDEAKQQGHPDRCYSWILDKLSCERERGNSMYVAMWRLASRRCRFTIMDAPGHTDFSKDIVTAMSQADIAVLVVPAAEELEQGQECEGQLREHTLLAYTLGLRRMVVCVNKMDADAVKFSEERFAAACQVVREGLNAAGLKTQDVYFDVHFVPSSGWLGDNVIGRSDNMPWYCGPTLIEALDETVASHFKPDRPLRFPLQEVMKVGGKGTVVVGRVATGSLGCGARLAFAPGTTEAEVTGITMQHESLTEAVSGHMVSVFVDVGMSELRRGMVGSALDDNPARECSSFLAQVIVLCDPRAGAIRAHSELTVQCHTAQVICAFEELLSRTDRRTGQVLEMRPAQLLCGDAALVRLRPHTPLCLEAFEEYPALGRFSVHDQKITVAVGVVQQVDRGPQSHPIRASVAKPKPRSGGSSGAFRSRHFSADSGEEMAPPATPVLSARKAKVVSPKLRSESRRYAAQPAAQISPFAAFGAVAASQVGKFCHVRLPEFARHDPEKASRPAMQKLQACFLQLSNGADTVPTHVFRDLLQKLLPQVSELEVNLLLSPCAVSATHTDLRRLLSELQLSAEDERERQLKEARREVLALKNVLRRQPLEFTVGQYNILAGYMGNNMEPWFLYGIDMSEARRKEVFRLHGARGSDGKPANPGWPNYVRGILTEEEIRRVEEVHREHFDWPNRKDRLLEVIRDMDVDILSLVECDHYEDHFKPALEELGYDSTWRKRPRPSSADGCCVAWRQGVFEMQAEQSVEFIDKLCPKEGKVYKDRIAVIALLRSCVAKQRVCLVSTHLQRNPEDPAQDMLRARQVGQVLRALVEFATQNNALDAPVILTGDLNCTSFGRLRGVANTLSLLNREVVLHPFTFDCADVPTGVTSVTMARCMRIDAIVYQSQCLELVDVQEIPDVSPAEPIPSAQQPSDHVPIVAQFRTRSHYHTMQQVARAPRQWSRAAFLRHEF</sequence>
<dbReference type="InterPro" id="IPR005135">
    <property type="entry name" value="Endo/exonuclease/phosphatase"/>
</dbReference>
<dbReference type="Gene3D" id="3.40.50.300">
    <property type="entry name" value="P-loop containing nucleotide triphosphate hydrolases"/>
    <property type="match status" value="1"/>
</dbReference>
<feature type="coiled-coil region" evidence="6">
    <location>
        <begin position="575"/>
        <end position="610"/>
    </location>
</feature>
<dbReference type="PROSITE" id="PS51722">
    <property type="entry name" value="G_TR_2"/>
    <property type="match status" value="1"/>
</dbReference>
<evidence type="ECO:0000256" key="7">
    <source>
        <dbReference type="SAM" id="MobiDB-lite"/>
    </source>
</evidence>
<keyword evidence="6" id="KW-0175">Coiled coil</keyword>
<dbReference type="GO" id="GO:0005525">
    <property type="term" value="F:GTP binding"/>
    <property type="evidence" value="ECO:0007669"/>
    <property type="project" value="UniProtKB-KW"/>
</dbReference>
<reference evidence="9" key="1">
    <citation type="submission" date="2023-08" db="EMBL/GenBank/DDBJ databases">
        <authorList>
            <person name="Chen Y."/>
            <person name="Shah S."/>
            <person name="Dougan E. K."/>
            <person name="Thang M."/>
            <person name="Chan C."/>
        </authorList>
    </citation>
    <scope>NUCLEOTIDE SEQUENCE</scope>
</reference>
<dbReference type="InterPro" id="IPR036691">
    <property type="entry name" value="Endo/exonu/phosph_ase_sf"/>
</dbReference>
<dbReference type="SUPFAM" id="SSF50465">
    <property type="entry name" value="EF-Tu/eEF-1alpha/eIF2-gamma C-terminal domain"/>
    <property type="match status" value="1"/>
</dbReference>
<dbReference type="PANTHER" id="PTHR23115">
    <property type="entry name" value="TRANSLATION FACTOR"/>
    <property type="match status" value="1"/>
</dbReference>
<feature type="domain" description="Tr-type G" evidence="8">
    <location>
        <begin position="1"/>
        <end position="212"/>
    </location>
</feature>
<dbReference type="Gene3D" id="3.60.10.10">
    <property type="entry name" value="Endonuclease/exonuclease/phosphatase"/>
    <property type="match status" value="1"/>
</dbReference>
<dbReference type="InterPro" id="IPR054696">
    <property type="entry name" value="GTP-eEF1A_C"/>
</dbReference>
<dbReference type="Proteomes" id="UP001178507">
    <property type="component" value="Unassembled WGS sequence"/>
</dbReference>
<dbReference type="InterPro" id="IPR027417">
    <property type="entry name" value="P-loop_NTPase"/>
</dbReference>
<feature type="region of interest" description="Disordered" evidence="7">
    <location>
        <begin position="415"/>
        <end position="454"/>
    </location>
</feature>
<evidence type="ECO:0000313" key="9">
    <source>
        <dbReference type="EMBL" id="CAJ1411347.1"/>
    </source>
</evidence>
<dbReference type="GO" id="GO:0003924">
    <property type="term" value="F:GTPase activity"/>
    <property type="evidence" value="ECO:0007669"/>
    <property type="project" value="InterPro"/>
</dbReference>
<dbReference type="InterPro" id="IPR009001">
    <property type="entry name" value="Transl_elong_EF1A/Init_IF2_C"/>
</dbReference>
<dbReference type="SUPFAM" id="SSF50447">
    <property type="entry name" value="Translation proteins"/>
    <property type="match status" value="1"/>
</dbReference>
<dbReference type="InterPro" id="IPR000795">
    <property type="entry name" value="T_Tr_GTP-bd_dom"/>
</dbReference>
<dbReference type="SUPFAM" id="SSF56219">
    <property type="entry name" value="DNase I-like"/>
    <property type="match status" value="1"/>
</dbReference>
<evidence type="ECO:0000256" key="4">
    <source>
        <dbReference type="ARBA" id="ARBA00022917"/>
    </source>
</evidence>
<keyword evidence="4" id="KW-0648">Protein biosynthesis</keyword>
<evidence type="ECO:0000256" key="3">
    <source>
        <dbReference type="ARBA" id="ARBA00022768"/>
    </source>
</evidence>
<dbReference type="Pfam" id="PF22594">
    <property type="entry name" value="GTP-eEF1A_C"/>
    <property type="match status" value="1"/>
</dbReference>
<dbReference type="InterPro" id="IPR009000">
    <property type="entry name" value="Transl_B-barrel_sf"/>
</dbReference>
<comment type="caution">
    <text evidence="9">The sequence shown here is derived from an EMBL/GenBank/DDBJ whole genome shotgun (WGS) entry which is preliminary data.</text>
</comment>
<name>A0AA36JS03_9DINO</name>
<evidence type="ECO:0000256" key="1">
    <source>
        <dbReference type="ARBA" id="ARBA00007249"/>
    </source>
</evidence>
<dbReference type="SUPFAM" id="SSF52540">
    <property type="entry name" value="P-loop containing nucleoside triphosphate hydrolases"/>
    <property type="match status" value="1"/>
</dbReference>
<keyword evidence="2" id="KW-0547">Nucleotide-binding</keyword>
<evidence type="ECO:0000256" key="2">
    <source>
        <dbReference type="ARBA" id="ARBA00022741"/>
    </source>
</evidence>
<proteinExistence type="inferred from homology"/>
<dbReference type="Pfam" id="PF03372">
    <property type="entry name" value="Exo_endo_phos"/>
    <property type="match status" value="1"/>
</dbReference>
<dbReference type="AlphaFoldDB" id="A0AA36JS03"/>
<comment type="similarity">
    <text evidence="1">Belongs to the TRAFAC class translation factor GTPase superfamily. Classic translation factor GTPase family. EF-Tu/EF-1A subfamily.</text>
</comment>
<gene>
    <name evidence="9" type="ORF">EVOR1521_LOCUS31943</name>
</gene>
<dbReference type="EMBL" id="CAUJNA010003871">
    <property type="protein sequence ID" value="CAJ1411347.1"/>
    <property type="molecule type" value="Genomic_DNA"/>
</dbReference>
<keyword evidence="3" id="KW-0251">Elongation factor</keyword>
<keyword evidence="10" id="KW-1185">Reference proteome</keyword>